<dbReference type="OMA" id="DEWTENI"/>
<protein>
    <submittedName>
        <fullName evidence="1">Uncharacterized protein</fullName>
    </submittedName>
</protein>
<dbReference type="Gramene" id="ERN08043">
    <property type="protein sequence ID" value="ERN08043"/>
    <property type="gene ID" value="AMTR_s00012p00262260"/>
</dbReference>
<evidence type="ECO:0000313" key="2">
    <source>
        <dbReference type="Proteomes" id="UP000017836"/>
    </source>
</evidence>
<evidence type="ECO:0000313" key="1">
    <source>
        <dbReference type="EMBL" id="ERN08043.1"/>
    </source>
</evidence>
<dbReference type="HOGENOM" id="CLU_1899020_0_0_1"/>
<dbReference type="Proteomes" id="UP000017836">
    <property type="component" value="Unassembled WGS sequence"/>
</dbReference>
<proteinExistence type="predicted"/>
<dbReference type="eggNOG" id="ENOG502R30B">
    <property type="taxonomic scope" value="Eukaryota"/>
</dbReference>
<keyword evidence="2" id="KW-1185">Reference proteome</keyword>
<sequence length="134" mass="15599">MVGNQVDEWTENILIGYFIGGPKGRIEIEVYMFQPTTLMATIGFTHLQEEKLQHLSLKKKYEYNWWKATIPVVTASKMGTPTIEKLTWAKRKKHRDRDPCHNCDKKCSSGHMCKSQQLFTLDGDVNWEADDHVR</sequence>
<dbReference type="EMBL" id="KI393609">
    <property type="protein sequence ID" value="ERN08043.1"/>
    <property type="molecule type" value="Genomic_DNA"/>
</dbReference>
<accession>W1PJ61</accession>
<dbReference type="AlphaFoldDB" id="W1PJ61"/>
<organism evidence="1 2">
    <name type="scientific">Amborella trichopoda</name>
    <dbReference type="NCBI Taxonomy" id="13333"/>
    <lineage>
        <taxon>Eukaryota</taxon>
        <taxon>Viridiplantae</taxon>
        <taxon>Streptophyta</taxon>
        <taxon>Embryophyta</taxon>
        <taxon>Tracheophyta</taxon>
        <taxon>Spermatophyta</taxon>
        <taxon>Magnoliopsida</taxon>
        <taxon>Amborellales</taxon>
        <taxon>Amborellaceae</taxon>
        <taxon>Amborella</taxon>
    </lineage>
</organism>
<name>W1PJ61_AMBTC</name>
<gene>
    <name evidence="1" type="ORF">AMTR_s00012p00262260</name>
</gene>
<reference evidence="2" key="1">
    <citation type="journal article" date="2013" name="Science">
        <title>The Amborella genome and the evolution of flowering plants.</title>
        <authorList>
            <consortium name="Amborella Genome Project"/>
        </authorList>
    </citation>
    <scope>NUCLEOTIDE SEQUENCE [LARGE SCALE GENOMIC DNA]</scope>
</reference>